<comment type="caution">
    <text evidence="3">The sequence shown here is derived from an EMBL/GenBank/DDBJ whole genome shotgun (WGS) entry which is preliminary data.</text>
</comment>
<dbReference type="Gene3D" id="3.10.310.50">
    <property type="match status" value="1"/>
</dbReference>
<keyword evidence="4" id="KW-1185">Reference proteome</keyword>
<organism evidence="3 4">
    <name type="scientific">Marinigracilibium pacificum</name>
    <dbReference type="NCBI Taxonomy" id="2729599"/>
    <lineage>
        <taxon>Bacteria</taxon>
        <taxon>Pseudomonadati</taxon>
        <taxon>Bacteroidota</taxon>
        <taxon>Cytophagia</taxon>
        <taxon>Cytophagales</taxon>
        <taxon>Flammeovirgaceae</taxon>
        <taxon>Marinigracilibium</taxon>
    </lineage>
</organism>
<dbReference type="EMBL" id="JABBNU010000010">
    <property type="protein sequence ID" value="NMM50012.1"/>
    <property type="molecule type" value="Genomic_DNA"/>
</dbReference>
<sequence>MKKFNKQEEENILQAIRKLEKNTSGEFVPYISKISDDYDEGTWFFASIVSLFIFASLAIASYLWLIPNQITFFVVGLYSLILLSICILACKFSDKFRLLFVSAEKKHERVMSAAETAFLEEEVFNTNHRTGILLYISIAEKEVVIMGDSGINSQVKFEDWKAIVDIVITGIKEKKIAESMVKAIESSEKLLLEHRFPASESPENELSDRIRYRY</sequence>
<keyword evidence="1" id="KW-1133">Transmembrane helix</keyword>
<evidence type="ECO:0000256" key="1">
    <source>
        <dbReference type="SAM" id="Phobius"/>
    </source>
</evidence>
<dbReference type="AlphaFoldDB" id="A0A848JAE2"/>
<dbReference type="Proteomes" id="UP000559010">
    <property type="component" value="Unassembled WGS sequence"/>
</dbReference>
<evidence type="ECO:0000313" key="4">
    <source>
        <dbReference type="Proteomes" id="UP000559010"/>
    </source>
</evidence>
<evidence type="ECO:0000259" key="2">
    <source>
        <dbReference type="Pfam" id="PF04536"/>
    </source>
</evidence>
<accession>A0A848JAE2</accession>
<feature type="transmembrane region" description="Helical" evidence="1">
    <location>
        <begin position="70"/>
        <end position="90"/>
    </location>
</feature>
<gene>
    <name evidence="3" type="ORF">HH304_16515</name>
</gene>
<evidence type="ECO:0000313" key="3">
    <source>
        <dbReference type="EMBL" id="NMM50012.1"/>
    </source>
</evidence>
<proteinExistence type="predicted"/>
<keyword evidence="1" id="KW-0472">Membrane</keyword>
<feature type="domain" description="TPM" evidence="2">
    <location>
        <begin position="110"/>
        <end position="186"/>
    </location>
</feature>
<dbReference type="Pfam" id="PF04536">
    <property type="entry name" value="TPM_phosphatase"/>
    <property type="match status" value="1"/>
</dbReference>
<dbReference type="InterPro" id="IPR007621">
    <property type="entry name" value="TPM_dom"/>
</dbReference>
<feature type="transmembrane region" description="Helical" evidence="1">
    <location>
        <begin position="43"/>
        <end position="64"/>
    </location>
</feature>
<dbReference type="RefSeq" id="WP_169684034.1">
    <property type="nucleotide sequence ID" value="NZ_JABBNU010000010.1"/>
</dbReference>
<name>A0A848JAE2_9BACT</name>
<reference evidence="3 4" key="1">
    <citation type="submission" date="2020-04" db="EMBL/GenBank/DDBJ databases">
        <title>Flammeovirgaceae bacterium KN852 isolated from deep sea.</title>
        <authorList>
            <person name="Zhang D.-C."/>
        </authorList>
    </citation>
    <scope>NUCLEOTIDE SEQUENCE [LARGE SCALE GENOMIC DNA]</scope>
    <source>
        <strain evidence="3 4">KN852</strain>
    </source>
</reference>
<protein>
    <recommendedName>
        <fullName evidence="2">TPM domain-containing protein</fullName>
    </recommendedName>
</protein>
<keyword evidence="1" id="KW-0812">Transmembrane</keyword>